<dbReference type="CDD" id="cd11059">
    <property type="entry name" value="CYP_fungal"/>
    <property type="match status" value="1"/>
</dbReference>
<dbReference type="OrthoDB" id="1470350at2759"/>
<dbReference type="GeneID" id="19322415"/>
<dbReference type="PRINTS" id="PR00385">
    <property type="entry name" value="P450"/>
</dbReference>
<evidence type="ECO:0000313" key="9">
    <source>
        <dbReference type="Proteomes" id="UP000014074"/>
    </source>
</evidence>
<dbReference type="HOGENOM" id="CLU_001570_14_2_1"/>
<feature type="binding site" description="axial binding residue" evidence="6">
    <location>
        <position position="430"/>
    </location>
    <ligand>
        <name>heme</name>
        <dbReference type="ChEBI" id="CHEBI:30413"/>
    </ligand>
    <ligandPart>
        <name>Fe</name>
        <dbReference type="ChEBI" id="CHEBI:18248"/>
    </ligandPart>
</feature>
<dbReference type="InterPro" id="IPR036396">
    <property type="entry name" value="Cyt_P450_sf"/>
</dbReference>
<organism evidence="8 9">
    <name type="scientific">Phaeoacremonium minimum (strain UCR-PA7)</name>
    <name type="common">Esca disease fungus</name>
    <name type="synonym">Togninia minima</name>
    <dbReference type="NCBI Taxonomy" id="1286976"/>
    <lineage>
        <taxon>Eukaryota</taxon>
        <taxon>Fungi</taxon>
        <taxon>Dikarya</taxon>
        <taxon>Ascomycota</taxon>
        <taxon>Pezizomycotina</taxon>
        <taxon>Sordariomycetes</taxon>
        <taxon>Sordariomycetidae</taxon>
        <taxon>Togniniales</taxon>
        <taxon>Togniniaceae</taxon>
        <taxon>Phaeoacremonium</taxon>
    </lineage>
</organism>
<protein>
    <submittedName>
        <fullName evidence="8">Putative cytochrome p450 protein</fullName>
    </submittedName>
</protein>
<dbReference type="SUPFAM" id="SSF48264">
    <property type="entry name" value="Cytochrome P450"/>
    <property type="match status" value="1"/>
</dbReference>
<dbReference type="InterPro" id="IPR002401">
    <property type="entry name" value="Cyt_P450_E_grp-I"/>
</dbReference>
<evidence type="ECO:0000256" key="6">
    <source>
        <dbReference type="PIRSR" id="PIRSR602401-1"/>
    </source>
</evidence>
<dbReference type="InterPro" id="IPR050121">
    <property type="entry name" value="Cytochrome_P450_monoxygenase"/>
</dbReference>
<dbReference type="KEGG" id="tmn:UCRPA7_2191"/>
<dbReference type="GO" id="GO:0005506">
    <property type="term" value="F:iron ion binding"/>
    <property type="evidence" value="ECO:0007669"/>
    <property type="project" value="InterPro"/>
</dbReference>
<keyword evidence="7" id="KW-0812">Transmembrane</keyword>
<dbReference type="eggNOG" id="KOG0157">
    <property type="taxonomic scope" value="Eukaryota"/>
</dbReference>
<accession>R8BSF6</accession>
<keyword evidence="4" id="KW-0560">Oxidoreductase</keyword>
<evidence type="ECO:0000256" key="4">
    <source>
        <dbReference type="ARBA" id="ARBA00023002"/>
    </source>
</evidence>
<dbReference type="EMBL" id="KB932927">
    <property type="protein sequence ID" value="EOO02313.1"/>
    <property type="molecule type" value="Genomic_DNA"/>
</dbReference>
<comment type="cofactor">
    <cofactor evidence="6">
        <name>heme</name>
        <dbReference type="ChEBI" id="CHEBI:30413"/>
    </cofactor>
</comment>
<name>R8BSF6_PHAM7</name>
<dbReference type="RefSeq" id="XP_007912955.1">
    <property type="nucleotide sequence ID" value="XM_007914764.1"/>
</dbReference>
<gene>
    <name evidence="8" type="ORF">UCRPA7_2191</name>
</gene>
<keyword evidence="9" id="KW-1185">Reference proteome</keyword>
<keyword evidence="5 6" id="KW-0408">Iron</keyword>
<dbReference type="GO" id="GO:0004497">
    <property type="term" value="F:monooxygenase activity"/>
    <property type="evidence" value="ECO:0007669"/>
    <property type="project" value="InterPro"/>
</dbReference>
<dbReference type="PANTHER" id="PTHR24305">
    <property type="entry name" value="CYTOCHROME P450"/>
    <property type="match status" value="1"/>
</dbReference>
<feature type="transmembrane region" description="Helical" evidence="7">
    <location>
        <begin position="6"/>
        <end position="29"/>
    </location>
</feature>
<reference evidence="9" key="1">
    <citation type="journal article" date="2013" name="Genome Announc.">
        <title>Draft genome sequence of the ascomycete Phaeoacremonium aleophilum strain UCR-PA7, a causal agent of the esca disease complex in grapevines.</title>
        <authorList>
            <person name="Blanco-Ulate B."/>
            <person name="Rolshausen P."/>
            <person name="Cantu D."/>
        </authorList>
    </citation>
    <scope>NUCLEOTIDE SEQUENCE [LARGE SCALE GENOMIC DNA]</scope>
    <source>
        <strain evidence="9">UCR-PA7</strain>
    </source>
</reference>
<dbReference type="AlphaFoldDB" id="R8BSF6"/>
<dbReference type="Gene3D" id="1.10.630.10">
    <property type="entry name" value="Cytochrome P450"/>
    <property type="match status" value="1"/>
</dbReference>
<evidence type="ECO:0000256" key="7">
    <source>
        <dbReference type="SAM" id="Phobius"/>
    </source>
</evidence>
<dbReference type="Proteomes" id="UP000014074">
    <property type="component" value="Unassembled WGS sequence"/>
</dbReference>
<evidence type="ECO:0000256" key="3">
    <source>
        <dbReference type="ARBA" id="ARBA00022723"/>
    </source>
</evidence>
<keyword evidence="7" id="KW-1133">Transmembrane helix</keyword>
<keyword evidence="3 6" id="KW-0479">Metal-binding</keyword>
<evidence type="ECO:0000256" key="1">
    <source>
        <dbReference type="ARBA" id="ARBA00010617"/>
    </source>
</evidence>
<keyword evidence="2 6" id="KW-0349">Heme</keyword>
<evidence type="ECO:0000256" key="5">
    <source>
        <dbReference type="ARBA" id="ARBA00023004"/>
    </source>
</evidence>
<dbReference type="PANTHER" id="PTHR24305:SF96">
    <property type="entry name" value="CYTOCHROME P450 MONOOXYGENASE STCB-RELATED"/>
    <property type="match status" value="1"/>
</dbReference>
<dbReference type="GO" id="GO:0020037">
    <property type="term" value="F:heme binding"/>
    <property type="evidence" value="ECO:0007669"/>
    <property type="project" value="InterPro"/>
</dbReference>
<dbReference type="InterPro" id="IPR001128">
    <property type="entry name" value="Cyt_P450"/>
</dbReference>
<evidence type="ECO:0000256" key="2">
    <source>
        <dbReference type="ARBA" id="ARBA00022617"/>
    </source>
</evidence>
<proteinExistence type="inferred from homology"/>
<keyword evidence="7" id="KW-0472">Membrane</keyword>
<sequence length="487" mass="55469">MFLLEPRVLAYAAAAYVAFAIVKTIYLGFTNPRSHIPGPWYARFTGLVHNITRVAASKHRWTQRLHEKYGPIVLIAPNEVTISHPEVHHKIHAMGSGFYKGPLYDSVDGGRARSLFSMRDPKEHAQRRKLFSRAFTQVSLRENWEPTVRQMVNLAIDQIKHDAELGTADVYKWWHLLTSDVISTLSFGESFHMLEAGEKTEYFSALKYAGMQIILKLVFGRALPLFGYLPFETFRKMTSANKIIYNQGTRAVENLRQERPECRNLFSDMLSMAESGTKAELTDDAIRSEVANMIIAGTDTTAVALTYIIWAVVKRPELRKRLEEEVAKLPPNFKDEDVERLPLLTQVIEETLRLYNPGAAPLQRAVPRGGTTLLGLYLPEGSLVTTLNWNLHREKNAFPNPEEFDETRFENPTPEIKAAYNPFMIGSRSCIGMHLAKMELRLATAQFFRECRGAKPSKNMTDEMMVQKMQFFMFPVGGKCEITLRSD</sequence>
<dbReference type="Pfam" id="PF00067">
    <property type="entry name" value="p450"/>
    <property type="match status" value="1"/>
</dbReference>
<dbReference type="PRINTS" id="PR00463">
    <property type="entry name" value="EP450I"/>
</dbReference>
<comment type="similarity">
    <text evidence="1">Belongs to the cytochrome P450 family.</text>
</comment>
<dbReference type="GO" id="GO:0016705">
    <property type="term" value="F:oxidoreductase activity, acting on paired donors, with incorporation or reduction of molecular oxygen"/>
    <property type="evidence" value="ECO:0007669"/>
    <property type="project" value="InterPro"/>
</dbReference>
<evidence type="ECO:0000313" key="8">
    <source>
        <dbReference type="EMBL" id="EOO02313.1"/>
    </source>
</evidence>